<dbReference type="GO" id="GO:0005506">
    <property type="term" value="F:iron ion binding"/>
    <property type="evidence" value="ECO:0007669"/>
    <property type="project" value="InterPro"/>
</dbReference>
<comment type="similarity">
    <text evidence="1 7">Belongs to the cytochrome P450 family.</text>
</comment>
<dbReference type="PRINTS" id="PR00359">
    <property type="entry name" value="BP450"/>
</dbReference>
<evidence type="ECO:0000256" key="6">
    <source>
        <dbReference type="ARBA" id="ARBA00023033"/>
    </source>
</evidence>
<evidence type="ECO:0000313" key="9">
    <source>
        <dbReference type="Proteomes" id="UP000036513"/>
    </source>
</evidence>
<keyword evidence="2 7" id="KW-0349">Heme</keyword>
<keyword evidence="5 7" id="KW-0408">Iron</keyword>
<evidence type="ECO:0000256" key="3">
    <source>
        <dbReference type="ARBA" id="ARBA00022723"/>
    </source>
</evidence>
<dbReference type="Proteomes" id="UP000036513">
    <property type="component" value="Unassembled WGS sequence"/>
</dbReference>
<dbReference type="STRING" id="37916.MCHLDSM_07318"/>
<keyword evidence="4 7" id="KW-0560">Oxidoreductase</keyword>
<proteinExistence type="inferred from homology"/>
<dbReference type="InterPro" id="IPR017972">
    <property type="entry name" value="Cyt_P450_CS"/>
</dbReference>
<dbReference type="RefSeq" id="WP_234714291.1">
    <property type="nucleotide sequence ID" value="NZ_JYNL01000071.1"/>
</dbReference>
<dbReference type="InterPro" id="IPR036396">
    <property type="entry name" value="Cyt_P450_sf"/>
</dbReference>
<dbReference type="PATRIC" id="fig|37916.4.peg.7346"/>
<keyword evidence="3 7" id="KW-0479">Metal-binding</keyword>
<comment type="caution">
    <text evidence="8">The sequence shown here is derived from an EMBL/GenBank/DDBJ whole genome shotgun (WGS) entry which is preliminary data.</text>
</comment>
<name>A0A0J6V9T2_9MYCO</name>
<protein>
    <submittedName>
        <fullName evidence="8">Putative cytochrome P450 142</fullName>
        <ecNumber evidence="8">1.14.-.-</ecNumber>
    </submittedName>
</protein>
<keyword evidence="6 7" id="KW-0503">Monooxygenase</keyword>
<dbReference type="SMR" id="A0A0J6V9T2"/>
<dbReference type="Gene3D" id="1.10.630.10">
    <property type="entry name" value="Cytochrome P450"/>
    <property type="match status" value="1"/>
</dbReference>
<organism evidence="8 9">
    <name type="scientific">Mycolicibacterium chlorophenolicum</name>
    <dbReference type="NCBI Taxonomy" id="37916"/>
    <lineage>
        <taxon>Bacteria</taxon>
        <taxon>Bacillati</taxon>
        <taxon>Actinomycetota</taxon>
        <taxon>Actinomycetes</taxon>
        <taxon>Mycobacteriales</taxon>
        <taxon>Mycobacteriaceae</taxon>
        <taxon>Mycolicibacterium</taxon>
    </lineage>
</organism>
<dbReference type="InterPro" id="IPR002397">
    <property type="entry name" value="Cyt_P450_B"/>
</dbReference>
<dbReference type="InterPro" id="IPR001128">
    <property type="entry name" value="Cyt_P450"/>
</dbReference>
<dbReference type="AlphaFoldDB" id="A0A0J6V9T2"/>
<evidence type="ECO:0000256" key="2">
    <source>
        <dbReference type="ARBA" id="ARBA00022617"/>
    </source>
</evidence>
<evidence type="ECO:0000256" key="1">
    <source>
        <dbReference type="ARBA" id="ARBA00010617"/>
    </source>
</evidence>
<evidence type="ECO:0000256" key="7">
    <source>
        <dbReference type="RuleBase" id="RU000461"/>
    </source>
</evidence>
<evidence type="ECO:0000256" key="5">
    <source>
        <dbReference type="ARBA" id="ARBA00023004"/>
    </source>
</evidence>
<dbReference type="GO" id="GO:0016705">
    <property type="term" value="F:oxidoreductase activity, acting on paired donors, with incorporation or reduction of molecular oxygen"/>
    <property type="evidence" value="ECO:0007669"/>
    <property type="project" value="InterPro"/>
</dbReference>
<dbReference type="EMBL" id="JYNL01000071">
    <property type="protein sequence ID" value="KMO66974.1"/>
    <property type="molecule type" value="Genomic_DNA"/>
</dbReference>
<dbReference type="GO" id="GO:0004497">
    <property type="term" value="F:monooxygenase activity"/>
    <property type="evidence" value="ECO:0007669"/>
    <property type="project" value="UniProtKB-KW"/>
</dbReference>
<dbReference type="GO" id="GO:0020037">
    <property type="term" value="F:heme binding"/>
    <property type="evidence" value="ECO:0007669"/>
    <property type="project" value="InterPro"/>
</dbReference>
<evidence type="ECO:0000313" key="8">
    <source>
        <dbReference type="EMBL" id="KMO66974.1"/>
    </source>
</evidence>
<accession>A0A0J6V9T2</accession>
<dbReference type="PROSITE" id="PS00086">
    <property type="entry name" value="CYTOCHROME_P450"/>
    <property type="match status" value="1"/>
</dbReference>
<gene>
    <name evidence="8" type="ORF">MCHLDSM_07318</name>
</gene>
<keyword evidence="9" id="KW-1185">Reference proteome</keyword>
<sequence>MVGLDFDESVEVRHIAITMFDSIGTTDFPANMDAFVAFYTDKLRARRVAPRDDYLTMLAHGEVDGVAVDEPTVNGIMVAFLLAGHHSTATGIAGLLGHVLVEAGLRDRVAADSKLLSRVIEESLRLVTPLQFFARTVHGTAMLGGVALEEGTRVMMNLAAANRDGRQFDEPDRFNPQRSPNPHVAFGGGLHVCVGHNLARAEMRVAVRELLRRLPDVRLVGEVTVAGMQSGQLMPVTSVPVEFTAEPVRS</sequence>
<reference evidence="8 9" key="1">
    <citation type="journal article" date="2015" name="Genome Biol. Evol.">
        <title>Characterization of Three Mycobacterium spp. with Potential Use in Bioremediation by Genome Sequencing and Comparative Genomics.</title>
        <authorList>
            <person name="Das S."/>
            <person name="Pettersson B.M."/>
            <person name="Behra P.R."/>
            <person name="Ramesh M."/>
            <person name="Dasgupta S."/>
            <person name="Bhattacharya A."/>
            <person name="Kirsebom L.A."/>
        </authorList>
    </citation>
    <scope>NUCLEOTIDE SEQUENCE [LARGE SCALE GENOMIC DNA]</scope>
    <source>
        <strain evidence="8 9">DSM 43826</strain>
    </source>
</reference>
<dbReference type="Pfam" id="PF00067">
    <property type="entry name" value="p450"/>
    <property type="match status" value="1"/>
</dbReference>
<dbReference type="PRINTS" id="PR00385">
    <property type="entry name" value="P450"/>
</dbReference>
<dbReference type="PANTHER" id="PTHR46696">
    <property type="entry name" value="P450, PUTATIVE (EUROFUNG)-RELATED"/>
    <property type="match status" value="1"/>
</dbReference>
<evidence type="ECO:0000256" key="4">
    <source>
        <dbReference type="ARBA" id="ARBA00023002"/>
    </source>
</evidence>
<dbReference type="EC" id="1.14.-.-" evidence="8"/>
<dbReference type="SUPFAM" id="SSF48264">
    <property type="entry name" value="Cytochrome P450"/>
    <property type="match status" value="1"/>
</dbReference>
<dbReference type="PANTHER" id="PTHR46696:SF1">
    <property type="entry name" value="CYTOCHROME P450 YJIB-RELATED"/>
    <property type="match status" value="1"/>
</dbReference>